<feature type="region of interest" description="Lon-protease-like" evidence="11">
    <location>
        <begin position="349"/>
        <end position="454"/>
    </location>
</feature>
<dbReference type="GO" id="GO:0005524">
    <property type="term" value="F:ATP binding"/>
    <property type="evidence" value="ECO:0007669"/>
    <property type="project" value="UniProtKB-UniRule"/>
</dbReference>
<keyword evidence="10 11" id="KW-0234">DNA repair</keyword>
<dbReference type="GO" id="GO:0016787">
    <property type="term" value="F:hydrolase activity"/>
    <property type="evidence" value="ECO:0007669"/>
    <property type="project" value="UniProtKB-KW"/>
</dbReference>
<evidence type="ECO:0000256" key="10">
    <source>
        <dbReference type="ARBA" id="ARBA00023204"/>
    </source>
</evidence>
<keyword evidence="2 11" id="KW-0547">Nucleotide-binding</keyword>
<dbReference type="GO" id="GO:0003684">
    <property type="term" value="F:damaged DNA binding"/>
    <property type="evidence" value="ECO:0007669"/>
    <property type="project" value="InterPro"/>
</dbReference>
<keyword evidence="4 13" id="KW-0863">Zinc-finger</keyword>
<evidence type="ECO:0000313" key="15">
    <source>
        <dbReference type="EMBL" id="CQR71567.1"/>
    </source>
</evidence>
<keyword evidence="5" id="KW-0378">Hydrolase</keyword>
<dbReference type="NCBIfam" id="TIGR00416">
    <property type="entry name" value="sms"/>
    <property type="match status" value="1"/>
</dbReference>
<dbReference type="SUPFAM" id="SSF52540">
    <property type="entry name" value="P-loop containing nucleoside triphosphate hydrolases"/>
    <property type="match status" value="1"/>
</dbReference>
<dbReference type="RefSeq" id="WP_021168654.1">
    <property type="nucleotide sequence ID" value="NZ_CTRP01000005.1"/>
</dbReference>
<dbReference type="GO" id="GO:0008270">
    <property type="term" value="F:zinc ion binding"/>
    <property type="evidence" value="ECO:0007669"/>
    <property type="project" value="UniProtKB-KW"/>
</dbReference>
<feature type="domain" description="RecA family profile 1" evidence="14">
    <location>
        <begin position="64"/>
        <end position="213"/>
    </location>
</feature>
<feature type="short sequence motif" description="RadA KNRFG motif" evidence="11">
    <location>
        <begin position="250"/>
        <end position="254"/>
    </location>
</feature>
<keyword evidence="16" id="KW-1185">Reference proteome</keyword>
<evidence type="ECO:0000256" key="7">
    <source>
        <dbReference type="ARBA" id="ARBA00022840"/>
    </source>
</evidence>
<keyword evidence="6 13" id="KW-0862">Zinc</keyword>
<evidence type="ECO:0000256" key="2">
    <source>
        <dbReference type="ARBA" id="ARBA00022741"/>
    </source>
</evidence>
<dbReference type="InterPro" id="IPR003593">
    <property type="entry name" value="AAA+_ATPase"/>
</dbReference>
<dbReference type="GO" id="GO:0000725">
    <property type="term" value="P:recombinational repair"/>
    <property type="evidence" value="ECO:0007669"/>
    <property type="project" value="UniProtKB-UniRule"/>
</dbReference>
<evidence type="ECO:0000313" key="16">
    <source>
        <dbReference type="Proteomes" id="UP000049855"/>
    </source>
</evidence>
<evidence type="ECO:0000259" key="14">
    <source>
        <dbReference type="PROSITE" id="PS50162"/>
    </source>
</evidence>
<dbReference type="Proteomes" id="UP000049855">
    <property type="component" value="Unassembled WGS sequence"/>
</dbReference>
<dbReference type="PANTHER" id="PTHR32472:SF10">
    <property type="entry name" value="DNA REPAIR PROTEIN RADA-LIKE PROTEIN"/>
    <property type="match status" value="1"/>
</dbReference>
<feature type="binding site" evidence="11">
    <location>
        <begin position="93"/>
        <end position="100"/>
    </location>
    <ligand>
        <name>ATP</name>
        <dbReference type="ChEBI" id="CHEBI:30616"/>
    </ligand>
</feature>
<reference evidence="16" key="1">
    <citation type="submission" date="2015-03" db="EMBL/GenBank/DDBJ databases">
        <authorList>
            <person name="Nijsse Bart"/>
        </authorList>
    </citation>
    <scope>NUCLEOTIDE SEQUENCE [LARGE SCALE GENOMIC DNA]</scope>
</reference>
<dbReference type="Gene3D" id="3.30.230.10">
    <property type="match status" value="1"/>
</dbReference>
<comment type="function">
    <text evidence="13">DNA-dependent ATPase involved in processing of recombination intermediates, plays a role in repairing DNA breaks. Stimulates the branch migration of RecA-mediated strand transfer reactions, allowing the 3' invading strand to extend heteroduplex DNA faster. Binds ssDNA in the presence of ADP but not other nucleotides, has ATPase activity that is stimulated by ssDNA and various branched DNA structures, but inhibited by SSB. Does not have RecA's homology-searching function.</text>
</comment>
<dbReference type="InterPro" id="IPR020588">
    <property type="entry name" value="RecA_ATP-bd"/>
</dbReference>
<evidence type="ECO:0000256" key="12">
    <source>
        <dbReference type="NCBIfam" id="TIGR00416"/>
    </source>
</evidence>
<dbReference type="PANTHER" id="PTHR32472">
    <property type="entry name" value="DNA REPAIR PROTEIN RADA"/>
    <property type="match status" value="1"/>
</dbReference>
<dbReference type="GO" id="GO:0005829">
    <property type="term" value="C:cytosol"/>
    <property type="evidence" value="ECO:0007669"/>
    <property type="project" value="TreeGrafter"/>
</dbReference>
<dbReference type="InterPro" id="IPR020568">
    <property type="entry name" value="Ribosomal_Su5_D2-typ_SF"/>
</dbReference>
<keyword evidence="3 11" id="KW-0227">DNA damage</keyword>
<dbReference type="GO" id="GO:0140664">
    <property type="term" value="F:ATP-dependent DNA damage sensor activity"/>
    <property type="evidence" value="ECO:0007669"/>
    <property type="project" value="InterPro"/>
</dbReference>
<dbReference type="HAMAP" id="MF_01498">
    <property type="entry name" value="RadA_bact"/>
    <property type="match status" value="1"/>
</dbReference>
<sequence>MAKIKTKFVCQQCGSEASKWLGRCPGCGEWNTMVEEVAVKKAEITLTGMPASKPKPISMVDTSAMPRLLTGVGEFDRVLGGGIVPGALLLIGGDPGIGKSTLLLQVATGIAEKYGSVIYISGEESAAQIKIRAERLGKISNNLLIFTENNLETIIVEALQHKPALVIIDSIQTMYSPDIPSAPGSVGQVRESTGKLMRFAKESGIPTAIIGHVTKDGNIAGPRLLEHMVDVVLYFEGERSYAFRVLRAIKNRFGSTNESGIFSMEQHGLAEVTNPSGLLLAERPQGAPGSVVLVYMEGVRPLLIEIQALVSTTCFGMPRRMAAGFDYNRLLLLMAVLEKRVGIMLANQDAYVNAVGGFKIVEPAADLPVVLAIASSFRGTAVDPSTVVMGEVGLTGEVRMIGRVEARIAEAAALGFKRFVIPAGNLSSLKLARTTGLKLIGAASVSEAMEAVFV</sequence>
<evidence type="ECO:0000256" key="4">
    <source>
        <dbReference type="ARBA" id="ARBA00022771"/>
    </source>
</evidence>
<dbReference type="SUPFAM" id="SSF54211">
    <property type="entry name" value="Ribosomal protein S5 domain 2-like"/>
    <property type="match status" value="1"/>
</dbReference>
<dbReference type="Pfam" id="PF13541">
    <property type="entry name" value="ChlI"/>
    <property type="match status" value="1"/>
</dbReference>
<dbReference type="PROSITE" id="PS50162">
    <property type="entry name" value="RECA_2"/>
    <property type="match status" value="1"/>
</dbReference>
<comment type="domain">
    <text evidence="11">The middle region has homology to RecA with ATPase motifs including the RadA KNRFG motif, while the C-terminus is homologous to Lon protease.</text>
</comment>
<dbReference type="SMART" id="SM00382">
    <property type="entry name" value="AAA"/>
    <property type="match status" value="1"/>
</dbReference>
<evidence type="ECO:0000256" key="13">
    <source>
        <dbReference type="RuleBase" id="RU003555"/>
    </source>
</evidence>
<accession>A0A0U1KVV8</accession>
<keyword evidence="7 11" id="KW-0067">ATP-binding</keyword>
<dbReference type="EMBL" id="CTRP01000005">
    <property type="protein sequence ID" value="CQR71567.1"/>
    <property type="molecule type" value="Genomic_DNA"/>
</dbReference>
<dbReference type="InterPro" id="IPR004504">
    <property type="entry name" value="DNA_repair_RadA"/>
</dbReference>
<evidence type="ECO:0000256" key="11">
    <source>
        <dbReference type="HAMAP-Rule" id="MF_01498"/>
    </source>
</evidence>
<protein>
    <recommendedName>
        <fullName evidence="11 12">DNA repair protein RadA</fullName>
    </recommendedName>
</protein>
<proteinExistence type="inferred from homology"/>
<organism evidence="15 16">
    <name type="scientific">Sporomusa ovata</name>
    <dbReference type="NCBI Taxonomy" id="2378"/>
    <lineage>
        <taxon>Bacteria</taxon>
        <taxon>Bacillati</taxon>
        <taxon>Bacillota</taxon>
        <taxon>Negativicutes</taxon>
        <taxon>Selenomonadales</taxon>
        <taxon>Sporomusaceae</taxon>
        <taxon>Sporomusa</taxon>
    </lineage>
</organism>
<comment type="function">
    <text evidence="11">Plays a role in repairing double-strand DNA breaks, probably involving stabilizing or processing branched DNA or blocked replication forks.</text>
</comment>
<keyword evidence="8 11" id="KW-0346">Stress response</keyword>
<dbReference type="Pfam" id="PF13481">
    <property type="entry name" value="AAA_25"/>
    <property type="match status" value="1"/>
</dbReference>
<evidence type="ECO:0000256" key="6">
    <source>
        <dbReference type="ARBA" id="ARBA00022833"/>
    </source>
</evidence>
<keyword evidence="1 11" id="KW-0479">Metal-binding</keyword>
<gene>
    <name evidence="11" type="primary">radA</name>
    <name evidence="15" type="ORF">SpAn4DRAFT_3433</name>
</gene>
<name>A0A0U1KVV8_9FIRM</name>
<dbReference type="AlphaFoldDB" id="A0A0U1KVV8"/>
<dbReference type="Pfam" id="PF18073">
    <property type="entry name" value="Zn_ribbon_LapB"/>
    <property type="match status" value="1"/>
</dbReference>
<comment type="similarity">
    <text evidence="11 13">Belongs to the RecA family. RadA subfamily.</text>
</comment>
<dbReference type="InterPro" id="IPR014721">
    <property type="entry name" value="Ribsml_uS5_D2-typ_fold_subgr"/>
</dbReference>
<evidence type="ECO:0000256" key="5">
    <source>
        <dbReference type="ARBA" id="ARBA00022801"/>
    </source>
</evidence>
<dbReference type="InterPro" id="IPR041166">
    <property type="entry name" value="Rubredoxin_2"/>
</dbReference>
<dbReference type="InterPro" id="IPR027417">
    <property type="entry name" value="P-loop_NTPase"/>
</dbReference>
<keyword evidence="9 11" id="KW-0238">DNA-binding</keyword>
<evidence type="ECO:0000256" key="1">
    <source>
        <dbReference type="ARBA" id="ARBA00022723"/>
    </source>
</evidence>
<dbReference type="FunFam" id="3.40.50.300:FF:000050">
    <property type="entry name" value="DNA repair protein RadA"/>
    <property type="match status" value="1"/>
</dbReference>
<evidence type="ECO:0000256" key="8">
    <source>
        <dbReference type="ARBA" id="ARBA00023016"/>
    </source>
</evidence>
<dbReference type="CDD" id="cd01121">
    <property type="entry name" value="RadA_SMS_N"/>
    <property type="match status" value="1"/>
</dbReference>
<evidence type="ECO:0000256" key="9">
    <source>
        <dbReference type="ARBA" id="ARBA00023125"/>
    </source>
</evidence>
<dbReference type="PRINTS" id="PR01874">
    <property type="entry name" value="DNAREPAIRADA"/>
</dbReference>
<dbReference type="Gene3D" id="3.40.50.300">
    <property type="entry name" value="P-loop containing nucleotide triphosphate hydrolases"/>
    <property type="match status" value="1"/>
</dbReference>
<evidence type="ECO:0000256" key="3">
    <source>
        <dbReference type="ARBA" id="ARBA00022763"/>
    </source>
</evidence>